<dbReference type="AlphaFoldDB" id="A0AAD7VK53"/>
<accession>A0AAD7VK53</accession>
<protein>
    <submittedName>
        <fullName evidence="4">Mitochondrial transcription termination factor family protein</fullName>
    </submittedName>
</protein>
<proteinExistence type="inferred from homology"/>
<keyword evidence="2" id="KW-0806">Transcription termination</keyword>
<sequence length="456" mass="52783">MFARFVTRSSLLCLSPALRPISIHPNQKTQYFSTNSSVPFSPKFSEKTLCNEEIHLAKLFQRYGFPTFQLHSFLAKSSFLLNSSLQELEQSLLILLSFRIPQNSLVSLVIDCPGILEFQFLKNWEMGFSKLGFSNVSPLTIRNLLEHSKKFQLEPHAVLKSINILRGLGFSHSAIDSVLKDFPRAIMMNERDIRSLIDFLTEIGIRKNGTDRILCLFPRILGLGIENRLKPLFCELGNLGFCDDELRKEIVREPKILGMELGEFSRCLQLLQTLNCRARISEKIYGEGVFRAGFQVKLRIDCLCSHGLIRREAFKILWKEPRLITYEIEDIEKKIEFLVYKMKCNVDCLPDVPEYLGVNFDKQIVPRHNVMEYLIAKGAIGFEVGLKDLIKPSRLRFYNLYVKPYPECEKMFGRFSGNAEVKINHPFGLWKLLKPKKYPESREDVVNMKSFMELLF</sequence>
<dbReference type="Gene3D" id="1.25.70.10">
    <property type="entry name" value="Transcription termination factor 3, mitochondrial"/>
    <property type="match status" value="1"/>
</dbReference>
<comment type="caution">
    <text evidence="4">The sequence shown here is derived from an EMBL/GenBank/DDBJ whole genome shotgun (WGS) entry which is preliminary data.</text>
</comment>
<dbReference type="GO" id="GO:0003676">
    <property type="term" value="F:nucleic acid binding"/>
    <property type="evidence" value="ECO:0007669"/>
    <property type="project" value="InterPro"/>
</dbReference>
<dbReference type="SMART" id="SM00733">
    <property type="entry name" value="Mterf"/>
    <property type="match status" value="6"/>
</dbReference>
<keyword evidence="2" id="KW-0804">Transcription</keyword>
<gene>
    <name evidence="4" type="ORF">O6P43_002238</name>
</gene>
<evidence type="ECO:0000313" key="4">
    <source>
        <dbReference type="EMBL" id="KAJ7978757.1"/>
    </source>
</evidence>
<organism evidence="4 5">
    <name type="scientific">Quillaja saponaria</name>
    <name type="common">Soap bark tree</name>
    <dbReference type="NCBI Taxonomy" id="32244"/>
    <lineage>
        <taxon>Eukaryota</taxon>
        <taxon>Viridiplantae</taxon>
        <taxon>Streptophyta</taxon>
        <taxon>Embryophyta</taxon>
        <taxon>Tracheophyta</taxon>
        <taxon>Spermatophyta</taxon>
        <taxon>Magnoliopsida</taxon>
        <taxon>eudicotyledons</taxon>
        <taxon>Gunneridae</taxon>
        <taxon>Pentapetalae</taxon>
        <taxon>rosids</taxon>
        <taxon>fabids</taxon>
        <taxon>Fabales</taxon>
        <taxon>Quillajaceae</taxon>
        <taxon>Quillaja</taxon>
    </lineage>
</organism>
<keyword evidence="3" id="KW-0809">Transit peptide</keyword>
<comment type="similarity">
    <text evidence="1">Belongs to the mTERF family.</text>
</comment>
<dbReference type="InterPro" id="IPR003690">
    <property type="entry name" value="MTERF"/>
</dbReference>
<keyword evidence="5" id="KW-1185">Reference proteome</keyword>
<dbReference type="Pfam" id="PF02536">
    <property type="entry name" value="mTERF"/>
    <property type="match status" value="2"/>
</dbReference>
<name>A0AAD7VK53_QUISA</name>
<dbReference type="KEGG" id="qsa:O6P43_002238"/>
<dbReference type="EMBL" id="JARAOO010000002">
    <property type="protein sequence ID" value="KAJ7978757.1"/>
    <property type="molecule type" value="Genomic_DNA"/>
</dbReference>
<dbReference type="PANTHER" id="PTHR13068:SF23">
    <property type="entry name" value="TRANSCRIPTION TERMINATION FACTOR MTERF15, MITOCHONDRIAL"/>
    <property type="match status" value="1"/>
</dbReference>
<keyword evidence="2" id="KW-0805">Transcription regulation</keyword>
<evidence type="ECO:0000256" key="2">
    <source>
        <dbReference type="ARBA" id="ARBA00022472"/>
    </source>
</evidence>
<evidence type="ECO:0000256" key="3">
    <source>
        <dbReference type="ARBA" id="ARBA00022946"/>
    </source>
</evidence>
<evidence type="ECO:0000256" key="1">
    <source>
        <dbReference type="ARBA" id="ARBA00007692"/>
    </source>
</evidence>
<dbReference type="GO" id="GO:0006353">
    <property type="term" value="P:DNA-templated transcription termination"/>
    <property type="evidence" value="ECO:0007669"/>
    <property type="project" value="UniProtKB-KW"/>
</dbReference>
<dbReference type="PANTHER" id="PTHR13068">
    <property type="entry name" value="CGI-12 PROTEIN-RELATED"/>
    <property type="match status" value="1"/>
</dbReference>
<evidence type="ECO:0000313" key="5">
    <source>
        <dbReference type="Proteomes" id="UP001163823"/>
    </source>
</evidence>
<dbReference type="Proteomes" id="UP001163823">
    <property type="component" value="Chromosome 2"/>
</dbReference>
<reference evidence="4" key="1">
    <citation type="journal article" date="2023" name="Science">
        <title>Elucidation of the pathway for biosynthesis of saponin adjuvants from the soapbark tree.</title>
        <authorList>
            <person name="Reed J."/>
            <person name="Orme A."/>
            <person name="El-Demerdash A."/>
            <person name="Owen C."/>
            <person name="Martin L.B.B."/>
            <person name="Misra R.C."/>
            <person name="Kikuchi S."/>
            <person name="Rejzek M."/>
            <person name="Martin A.C."/>
            <person name="Harkess A."/>
            <person name="Leebens-Mack J."/>
            <person name="Louveau T."/>
            <person name="Stephenson M.J."/>
            <person name="Osbourn A."/>
        </authorList>
    </citation>
    <scope>NUCLEOTIDE SEQUENCE</scope>
    <source>
        <strain evidence="4">S10</strain>
    </source>
</reference>
<dbReference type="InterPro" id="IPR038538">
    <property type="entry name" value="MTERF_sf"/>
</dbReference>